<sequence>MNRQVLAEATSLHDGPVPVYLMEEIANTSKASARDAEKIADFMLGRLNKSNLNVKLKALQIISFCIREGGPAFTEAIREEEQELSAYLQFSGPPDPVYGDEKYRRIRVASQEALVCLNDGFLSRRNEEPPQQLPQQQQTATGGVNSWQAAQEGNAPSYGNEGGRYGGQPTRQHSNVGGSWGAASASVDPSSRPAPYQDNTSGGGYGGPSSASRSYGGASGGYGGNSYGQNSFNSGGYGYNPNGGQGGYPQNGPPPPPQQQASGFNSWSSSSAPGIAAKSAGAGVWSSSGYQKKDTSTSNEPRYNPATRRDNRPTVLVGHSLNFPKPTGGFGSSNTGASSSGLGGFDSGTYNPNIIRSASDRNSYNPNPNPMGGSGPNNFSGHSSGGAPSYTDNANRMLSGGSHRIGSMGLPVNGQPLTDSPASKLGKHAEVLKKMGSAALEKWDRRNMDKSMASSLADHDELRAGPQVIDHGSYQPNAYQGAGGGDTSRDYERTMIDNLCAPAGLSRAPPTDGLKRFVDLAQTLDAQTIGDILLDKLEDPTWQVRLKGLHVVLALLDSPASAPYLEFFEENVEVVEELQKDVKPSVVSKARQVLRGLGYETETRELSSWPSAWSRLWGQ</sequence>
<dbReference type="PANTHER" id="PTHR21514">
    <property type="entry name" value="AP-4 COMPLEX ACCESSORY SUBUNIT TEPSIN"/>
    <property type="match status" value="1"/>
</dbReference>
<feature type="region of interest" description="Disordered" evidence="5">
    <location>
        <begin position="233"/>
        <end position="313"/>
    </location>
</feature>
<proteinExistence type="predicted"/>
<evidence type="ECO:0000313" key="8">
    <source>
        <dbReference type="Proteomes" id="UP000277300"/>
    </source>
</evidence>
<dbReference type="EMBL" id="MBDO02000073">
    <property type="protein sequence ID" value="RLN64436.1"/>
    <property type="molecule type" value="Genomic_DNA"/>
</dbReference>
<evidence type="ECO:0000256" key="4">
    <source>
        <dbReference type="ARBA" id="ARBA00023329"/>
    </source>
</evidence>
<evidence type="ECO:0000259" key="6">
    <source>
        <dbReference type="PROSITE" id="PS50942"/>
    </source>
</evidence>
<feature type="compositionally biased region" description="Polar residues" evidence="5">
    <location>
        <begin position="285"/>
        <end position="301"/>
    </location>
</feature>
<evidence type="ECO:0000256" key="2">
    <source>
        <dbReference type="ARBA" id="ARBA00004601"/>
    </source>
</evidence>
<evidence type="ECO:0000256" key="1">
    <source>
        <dbReference type="ARBA" id="ARBA00004541"/>
    </source>
</evidence>
<evidence type="ECO:0000256" key="5">
    <source>
        <dbReference type="SAM" id="MobiDB-lite"/>
    </source>
</evidence>
<feature type="compositionally biased region" description="Low complexity" evidence="5">
    <location>
        <begin position="259"/>
        <end position="271"/>
    </location>
</feature>
<feature type="region of interest" description="Disordered" evidence="5">
    <location>
        <begin position="125"/>
        <end position="215"/>
    </location>
</feature>
<gene>
    <name evidence="7" type="ORF">BBP00_00003467</name>
</gene>
<dbReference type="OrthoDB" id="118154at2759"/>
<evidence type="ECO:0000313" key="7">
    <source>
        <dbReference type="EMBL" id="RLN64436.1"/>
    </source>
</evidence>
<keyword evidence="4" id="KW-0968">Cytoplasmic vesicle</keyword>
<reference evidence="7 8" key="1">
    <citation type="submission" date="2018-07" db="EMBL/GenBank/DDBJ databases">
        <title>Genome sequencing of oomycete isolates from Chile give support for New Zealand origin for Phytophthora kernoviae and make available the first Nothophytophthora sp. genome.</title>
        <authorList>
            <person name="Studholme D.J."/>
            <person name="Sanfuentes E."/>
            <person name="Panda P."/>
            <person name="Hill R."/>
            <person name="Sambles C."/>
            <person name="Grant M."/>
            <person name="Williams N.M."/>
            <person name="Mcdougal R.L."/>
        </authorList>
    </citation>
    <scope>NUCLEOTIDE SEQUENCE [LARGE SCALE GENOMIC DNA]</scope>
    <source>
        <strain evidence="7">Chile6</strain>
    </source>
</reference>
<dbReference type="CDD" id="cd03572">
    <property type="entry name" value="ENTH_like_Tepsin"/>
    <property type="match status" value="1"/>
</dbReference>
<dbReference type="AlphaFoldDB" id="A0A3F2RVA3"/>
<dbReference type="GO" id="GO:0031410">
    <property type="term" value="C:cytoplasmic vesicle"/>
    <property type="evidence" value="ECO:0007669"/>
    <property type="project" value="UniProtKB-SubCell"/>
</dbReference>
<dbReference type="GO" id="GO:0032588">
    <property type="term" value="C:trans-Golgi network membrane"/>
    <property type="evidence" value="ECO:0007669"/>
    <property type="project" value="TreeGrafter"/>
</dbReference>
<name>A0A3F2RVA3_9STRA</name>
<feature type="region of interest" description="Disordered" evidence="5">
    <location>
        <begin position="360"/>
        <end position="399"/>
    </location>
</feature>
<comment type="caution">
    <text evidence="7">The sequence shown here is derived from an EMBL/GenBank/DDBJ whole genome shotgun (WGS) entry which is preliminary data.</text>
</comment>
<keyword evidence="3" id="KW-0333">Golgi apparatus</keyword>
<feature type="domain" description="ENTH" evidence="6">
    <location>
        <begin position="1"/>
        <end position="127"/>
    </location>
</feature>
<dbReference type="PROSITE" id="PS50942">
    <property type="entry name" value="ENTH"/>
    <property type="match status" value="1"/>
</dbReference>
<dbReference type="PANTHER" id="PTHR21514:SF0">
    <property type="entry name" value="AP-4 COMPLEX ACCESSORY SUBUNIT TEPSIN"/>
    <property type="match status" value="1"/>
</dbReference>
<dbReference type="Gene3D" id="1.25.40.90">
    <property type="match status" value="1"/>
</dbReference>
<dbReference type="InterPro" id="IPR013809">
    <property type="entry name" value="ENTH"/>
</dbReference>
<dbReference type="InterPro" id="IPR039273">
    <property type="entry name" value="TEPSIN"/>
</dbReference>
<dbReference type="SUPFAM" id="SSF48464">
    <property type="entry name" value="ENTH/VHS domain"/>
    <property type="match status" value="1"/>
</dbReference>
<accession>A0A3F2RVA3</accession>
<dbReference type="Proteomes" id="UP000277300">
    <property type="component" value="Unassembled WGS sequence"/>
</dbReference>
<feature type="compositionally biased region" description="Gly residues" evidence="5">
    <location>
        <begin position="235"/>
        <end position="249"/>
    </location>
</feature>
<protein>
    <recommendedName>
        <fullName evidence="6">ENTH domain-containing protein</fullName>
    </recommendedName>
</protein>
<evidence type="ECO:0000256" key="3">
    <source>
        <dbReference type="ARBA" id="ARBA00023034"/>
    </source>
</evidence>
<dbReference type="InterPro" id="IPR016024">
    <property type="entry name" value="ARM-type_fold"/>
</dbReference>
<feature type="compositionally biased region" description="Low complexity" evidence="5">
    <location>
        <begin position="129"/>
        <end position="138"/>
    </location>
</feature>
<dbReference type="InterPro" id="IPR035802">
    <property type="entry name" value="ENTH/VHS_tepsin"/>
</dbReference>
<feature type="compositionally biased region" description="Polar residues" evidence="5">
    <location>
        <begin position="139"/>
        <end position="151"/>
    </location>
</feature>
<organism evidence="7 8">
    <name type="scientific">Phytophthora kernoviae</name>
    <dbReference type="NCBI Taxonomy" id="325452"/>
    <lineage>
        <taxon>Eukaryota</taxon>
        <taxon>Sar</taxon>
        <taxon>Stramenopiles</taxon>
        <taxon>Oomycota</taxon>
        <taxon>Peronosporomycetes</taxon>
        <taxon>Peronosporales</taxon>
        <taxon>Peronosporaceae</taxon>
        <taxon>Phytophthora</taxon>
    </lineage>
</organism>
<comment type="subcellular location">
    <subcellularLocation>
        <location evidence="1">Cytoplasmic vesicle</location>
    </subcellularLocation>
    <subcellularLocation>
        <location evidence="2">Golgi apparatus</location>
        <location evidence="2">trans-Golgi network</location>
    </subcellularLocation>
</comment>
<dbReference type="InterPro" id="IPR008942">
    <property type="entry name" value="ENTH_VHS"/>
</dbReference>
<dbReference type="Pfam" id="PF01417">
    <property type="entry name" value="ENTH"/>
    <property type="match status" value="1"/>
</dbReference>
<dbReference type="SUPFAM" id="SSF48371">
    <property type="entry name" value="ARM repeat"/>
    <property type="match status" value="1"/>
</dbReference>